<name>A0ACB9KRB2_BAUVA</name>
<organism evidence="1 2">
    <name type="scientific">Bauhinia variegata</name>
    <name type="common">Purple orchid tree</name>
    <name type="synonym">Phanera variegata</name>
    <dbReference type="NCBI Taxonomy" id="167791"/>
    <lineage>
        <taxon>Eukaryota</taxon>
        <taxon>Viridiplantae</taxon>
        <taxon>Streptophyta</taxon>
        <taxon>Embryophyta</taxon>
        <taxon>Tracheophyta</taxon>
        <taxon>Spermatophyta</taxon>
        <taxon>Magnoliopsida</taxon>
        <taxon>eudicotyledons</taxon>
        <taxon>Gunneridae</taxon>
        <taxon>Pentapetalae</taxon>
        <taxon>rosids</taxon>
        <taxon>fabids</taxon>
        <taxon>Fabales</taxon>
        <taxon>Fabaceae</taxon>
        <taxon>Cercidoideae</taxon>
        <taxon>Cercideae</taxon>
        <taxon>Bauhiniinae</taxon>
        <taxon>Bauhinia</taxon>
    </lineage>
</organism>
<sequence>MQVVCTRRRNIKSLEPIWLDDKELNQYISMKKLAPYRDEEWKLSNLKRCQLKKRVREILHAGSLHKKKEHKKSRDDAGNSTLSNGEVDNEKKAHEKESNVDAGNLSRKAKRKQRRADLRLSHSRLLAYRKRESKSKGGRNH</sequence>
<protein>
    <submittedName>
        <fullName evidence="1">Uncharacterized protein</fullName>
    </submittedName>
</protein>
<dbReference type="Proteomes" id="UP000828941">
    <property type="component" value="Chromosome 13"/>
</dbReference>
<comment type="caution">
    <text evidence="1">The sequence shown here is derived from an EMBL/GenBank/DDBJ whole genome shotgun (WGS) entry which is preliminary data.</text>
</comment>
<accession>A0ACB9KRB2</accession>
<proteinExistence type="predicted"/>
<keyword evidence="2" id="KW-1185">Reference proteome</keyword>
<gene>
    <name evidence="1" type="ORF">L6164_033146</name>
</gene>
<dbReference type="EMBL" id="CM039438">
    <property type="protein sequence ID" value="KAI4299715.1"/>
    <property type="molecule type" value="Genomic_DNA"/>
</dbReference>
<evidence type="ECO:0000313" key="2">
    <source>
        <dbReference type="Proteomes" id="UP000828941"/>
    </source>
</evidence>
<evidence type="ECO:0000313" key="1">
    <source>
        <dbReference type="EMBL" id="KAI4299715.1"/>
    </source>
</evidence>
<reference evidence="1 2" key="1">
    <citation type="journal article" date="2022" name="DNA Res.">
        <title>Chromosomal-level genome assembly of the orchid tree Bauhinia variegata (Leguminosae; Cercidoideae) supports the allotetraploid origin hypothesis of Bauhinia.</title>
        <authorList>
            <person name="Zhong Y."/>
            <person name="Chen Y."/>
            <person name="Zheng D."/>
            <person name="Pang J."/>
            <person name="Liu Y."/>
            <person name="Luo S."/>
            <person name="Meng S."/>
            <person name="Qian L."/>
            <person name="Wei D."/>
            <person name="Dai S."/>
            <person name="Zhou R."/>
        </authorList>
    </citation>
    <scope>NUCLEOTIDE SEQUENCE [LARGE SCALE GENOMIC DNA]</scope>
    <source>
        <strain evidence="1">BV-YZ2020</strain>
    </source>
</reference>